<evidence type="ECO:0000256" key="1">
    <source>
        <dbReference type="SAM" id="MobiDB-lite"/>
    </source>
</evidence>
<dbReference type="Proteomes" id="UP000826271">
    <property type="component" value="Unassembled WGS sequence"/>
</dbReference>
<comment type="caution">
    <text evidence="2">The sequence shown here is derived from an EMBL/GenBank/DDBJ whole genome shotgun (WGS) entry which is preliminary data.</text>
</comment>
<gene>
    <name evidence="2" type="ORF">BUALT_Bualt01G0008300</name>
</gene>
<evidence type="ECO:0000313" key="2">
    <source>
        <dbReference type="EMBL" id="KAG8389722.1"/>
    </source>
</evidence>
<evidence type="ECO:0000313" key="3">
    <source>
        <dbReference type="Proteomes" id="UP000826271"/>
    </source>
</evidence>
<feature type="region of interest" description="Disordered" evidence="1">
    <location>
        <begin position="146"/>
        <end position="172"/>
    </location>
</feature>
<dbReference type="EMBL" id="WHWC01000001">
    <property type="protein sequence ID" value="KAG8389722.1"/>
    <property type="molecule type" value="Genomic_DNA"/>
</dbReference>
<protein>
    <recommendedName>
        <fullName evidence="4">Ribosomal protein S3</fullName>
    </recommendedName>
</protein>
<dbReference type="AlphaFoldDB" id="A0AAV6YBE3"/>
<keyword evidence="3" id="KW-1185">Reference proteome</keyword>
<sequence length="172" mass="20410">MNTADYQPHLSPILLPVLYKHFMLSFHQMMVIFDLRKRKSLWYNQDEIIEYTHKIFDVEVLWLRPSSVEHKTVKTILAFSSNLKSSMGRGGKILRLLEIREPAKPRAMDLLVFLPHQILWDMKEMIGKYVGNRSIKLRKSTWTERTDHKALGRHKNQSYKKAEQPKKSILHK</sequence>
<proteinExistence type="predicted"/>
<evidence type="ECO:0008006" key="4">
    <source>
        <dbReference type="Google" id="ProtNLM"/>
    </source>
</evidence>
<name>A0AAV6YBE3_9LAMI</name>
<reference evidence="2" key="1">
    <citation type="submission" date="2019-10" db="EMBL/GenBank/DDBJ databases">
        <authorList>
            <person name="Zhang R."/>
            <person name="Pan Y."/>
            <person name="Wang J."/>
            <person name="Ma R."/>
            <person name="Yu S."/>
        </authorList>
    </citation>
    <scope>NUCLEOTIDE SEQUENCE</scope>
    <source>
        <strain evidence="2">LA-IB0</strain>
        <tissue evidence="2">Leaf</tissue>
    </source>
</reference>
<organism evidence="2 3">
    <name type="scientific">Buddleja alternifolia</name>
    <dbReference type="NCBI Taxonomy" id="168488"/>
    <lineage>
        <taxon>Eukaryota</taxon>
        <taxon>Viridiplantae</taxon>
        <taxon>Streptophyta</taxon>
        <taxon>Embryophyta</taxon>
        <taxon>Tracheophyta</taxon>
        <taxon>Spermatophyta</taxon>
        <taxon>Magnoliopsida</taxon>
        <taxon>eudicotyledons</taxon>
        <taxon>Gunneridae</taxon>
        <taxon>Pentapetalae</taxon>
        <taxon>asterids</taxon>
        <taxon>lamiids</taxon>
        <taxon>Lamiales</taxon>
        <taxon>Scrophulariaceae</taxon>
        <taxon>Buddlejeae</taxon>
        <taxon>Buddleja</taxon>
    </lineage>
</organism>
<accession>A0AAV6YBE3</accession>